<dbReference type="SUPFAM" id="SSF54593">
    <property type="entry name" value="Glyoxalase/Bleomycin resistance protein/Dihydroxybiphenyl dioxygenase"/>
    <property type="match status" value="1"/>
</dbReference>
<sequence>MLDHVEIQVADPEKSAAFYDAVLATPGAGRRVEHQQRIGYGPGRPEFWIGPVVGPASRSRETHLGFAAPGRDAVDAFYAAAVAQGAPVLHQPKVWPQYHDSYYAAFVRDPDGNNVEAFCENPA</sequence>
<comment type="caution">
    <text evidence="2">The sequence shown here is derived from an EMBL/GenBank/DDBJ whole genome shotgun (WGS) entry which is preliminary data.</text>
</comment>
<dbReference type="Gene3D" id="3.10.180.10">
    <property type="entry name" value="2,3-Dihydroxybiphenyl 1,2-Dioxygenase, domain 1"/>
    <property type="match status" value="1"/>
</dbReference>
<reference evidence="2 3" key="1">
    <citation type="submission" date="2014-05" db="EMBL/GenBank/DDBJ databases">
        <title>Complete genome sequence of the Streptomyces mutabilis TRM45540.</title>
        <authorList>
            <person name="Luo X."/>
            <person name="Zhang L."/>
        </authorList>
    </citation>
    <scope>NUCLEOTIDE SEQUENCE [LARGE SCALE GENOMIC DNA]</scope>
    <source>
        <strain evidence="2 3">TRM45540</strain>
    </source>
</reference>
<dbReference type="CDD" id="cd07262">
    <property type="entry name" value="VOC_like"/>
    <property type="match status" value="1"/>
</dbReference>
<accession>A0A086N3G2</accession>
<name>A0A086N3G2_9ACTN</name>
<dbReference type="Pfam" id="PF00903">
    <property type="entry name" value="Glyoxalase"/>
    <property type="match status" value="1"/>
</dbReference>
<dbReference type="InterPro" id="IPR004360">
    <property type="entry name" value="Glyas_Fos-R_dOase_dom"/>
</dbReference>
<dbReference type="Proteomes" id="UP000029095">
    <property type="component" value="Unassembled WGS sequence"/>
</dbReference>
<dbReference type="PANTHER" id="PTHR35006">
    <property type="entry name" value="GLYOXALASE FAMILY PROTEIN (AFU_ORTHOLOGUE AFUA_5G14830)"/>
    <property type="match status" value="1"/>
</dbReference>
<evidence type="ECO:0000313" key="3">
    <source>
        <dbReference type="Proteomes" id="UP000029095"/>
    </source>
</evidence>
<evidence type="ECO:0000313" key="2">
    <source>
        <dbReference type="EMBL" id="KFG75680.1"/>
    </source>
</evidence>
<protein>
    <submittedName>
        <fullName evidence="2">Glyoxalase</fullName>
    </submittedName>
</protein>
<dbReference type="PANTHER" id="PTHR35006:SF2">
    <property type="entry name" value="GLYOXALASE FAMILY PROTEIN (AFU_ORTHOLOGUE AFUA_5G14830)"/>
    <property type="match status" value="1"/>
</dbReference>
<dbReference type="AlphaFoldDB" id="A0A086N3G2"/>
<evidence type="ECO:0000259" key="1">
    <source>
        <dbReference type="PROSITE" id="PS51819"/>
    </source>
</evidence>
<proteinExistence type="predicted"/>
<dbReference type="HOGENOM" id="CLU_046006_6_1_11"/>
<keyword evidence="3" id="KW-1185">Reference proteome</keyword>
<dbReference type="STRING" id="1915400.FM21_06055"/>
<dbReference type="RefSeq" id="WP_043373285.1">
    <property type="nucleotide sequence ID" value="NZ_KN039946.1"/>
</dbReference>
<organism evidence="2 3">
    <name type="scientific">Streptomyces mutabilis</name>
    <dbReference type="NCBI Taxonomy" id="67332"/>
    <lineage>
        <taxon>Bacteria</taxon>
        <taxon>Bacillati</taxon>
        <taxon>Actinomycetota</taxon>
        <taxon>Actinomycetes</taxon>
        <taxon>Kitasatosporales</taxon>
        <taxon>Streptomycetaceae</taxon>
        <taxon>Streptomyces</taxon>
    </lineage>
</organism>
<feature type="domain" description="VOC" evidence="1">
    <location>
        <begin position="1"/>
        <end position="120"/>
    </location>
</feature>
<dbReference type="InterPro" id="IPR029068">
    <property type="entry name" value="Glyas_Bleomycin-R_OHBP_Dase"/>
</dbReference>
<dbReference type="PROSITE" id="PS51819">
    <property type="entry name" value="VOC"/>
    <property type="match status" value="1"/>
</dbReference>
<dbReference type="InterPro" id="IPR037523">
    <property type="entry name" value="VOC_core"/>
</dbReference>
<dbReference type="EMBL" id="JNFQ01000001">
    <property type="protein sequence ID" value="KFG75680.1"/>
    <property type="molecule type" value="Genomic_DNA"/>
</dbReference>
<gene>
    <name evidence="2" type="ORF">FM21_06055</name>
</gene>